<comment type="caution">
    <text evidence="2">The sequence shown here is derived from an EMBL/GenBank/DDBJ whole genome shotgun (WGS) entry which is preliminary data.</text>
</comment>
<reference evidence="2" key="1">
    <citation type="journal article" date="2023" name="Science">
        <title>Genome structures resolve the early diversification of teleost fishes.</title>
        <authorList>
            <person name="Parey E."/>
            <person name="Louis A."/>
            <person name="Montfort J."/>
            <person name="Bouchez O."/>
            <person name="Roques C."/>
            <person name="Iampietro C."/>
            <person name="Lluch J."/>
            <person name="Castinel A."/>
            <person name="Donnadieu C."/>
            <person name="Desvignes T."/>
            <person name="Floi Bucao C."/>
            <person name="Jouanno E."/>
            <person name="Wen M."/>
            <person name="Mejri S."/>
            <person name="Dirks R."/>
            <person name="Jansen H."/>
            <person name="Henkel C."/>
            <person name="Chen W.J."/>
            <person name="Zahm M."/>
            <person name="Cabau C."/>
            <person name="Klopp C."/>
            <person name="Thompson A.W."/>
            <person name="Robinson-Rechavi M."/>
            <person name="Braasch I."/>
            <person name="Lecointre G."/>
            <person name="Bobe J."/>
            <person name="Postlethwait J.H."/>
            <person name="Berthelot C."/>
            <person name="Roest Crollius H."/>
            <person name="Guiguen Y."/>
        </authorList>
    </citation>
    <scope>NUCLEOTIDE SEQUENCE</scope>
    <source>
        <strain evidence="2">WJC10195</strain>
    </source>
</reference>
<dbReference type="AlphaFoldDB" id="A0A9Q1EM76"/>
<protein>
    <submittedName>
        <fullName evidence="2">Uncharacterized protein</fullName>
    </submittedName>
</protein>
<evidence type="ECO:0000313" key="2">
    <source>
        <dbReference type="EMBL" id="KAJ8341331.1"/>
    </source>
</evidence>
<name>A0A9Q1EM76_SYNKA</name>
<accession>A0A9Q1EM76</accession>
<evidence type="ECO:0000256" key="1">
    <source>
        <dbReference type="SAM" id="MobiDB-lite"/>
    </source>
</evidence>
<dbReference type="EMBL" id="JAINUF010000015">
    <property type="protein sequence ID" value="KAJ8341331.1"/>
    <property type="molecule type" value="Genomic_DNA"/>
</dbReference>
<dbReference type="Proteomes" id="UP001152622">
    <property type="component" value="Chromosome 15"/>
</dbReference>
<proteinExistence type="predicted"/>
<sequence>MGLEKQKGFTRRNSACRILSADGDLARTDTPNVWSGDKSEMSVRLRTEPGNPIRFLCLPAPRCQEHYHVAVGRGAVSQVSATPEAEAGGTDVSLPAVLPALFPPVSEFDWVGSEGVACRRFGEAAQTAGRPNSERRGPNYAPVPVEYDDLTLSSCQSLQGNGARSDGRANDGGPMRCHSFMG</sequence>
<gene>
    <name evidence="2" type="ORF">SKAU_G00336220</name>
</gene>
<feature type="region of interest" description="Disordered" evidence="1">
    <location>
        <begin position="156"/>
        <end position="182"/>
    </location>
</feature>
<organism evidence="2 3">
    <name type="scientific">Synaphobranchus kaupii</name>
    <name type="common">Kaup's arrowtooth eel</name>
    <dbReference type="NCBI Taxonomy" id="118154"/>
    <lineage>
        <taxon>Eukaryota</taxon>
        <taxon>Metazoa</taxon>
        <taxon>Chordata</taxon>
        <taxon>Craniata</taxon>
        <taxon>Vertebrata</taxon>
        <taxon>Euteleostomi</taxon>
        <taxon>Actinopterygii</taxon>
        <taxon>Neopterygii</taxon>
        <taxon>Teleostei</taxon>
        <taxon>Anguilliformes</taxon>
        <taxon>Synaphobranchidae</taxon>
        <taxon>Synaphobranchus</taxon>
    </lineage>
</organism>
<keyword evidence="3" id="KW-1185">Reference proteome</keyword>
<feature type="region of interest" description="Disordered" evidence="1">
    <location>
        <begin position="124"/>
        <end position="143"/>
    </location>
</feature>
<evidence type="ECO:0000313" key="3">
    <source>
        <dbReference type="Proteomes" id="UP001152622"/>
    </source>
</evidence>